<feature type="domain" description="Alkaline phosphatase-like protein PglZ N-terminal" evidence="2">
    <location>
        <begin position="8"/>
        <end position="93"/>
    </location>
</feature>
<evidence type="ECO:0000259" key="2">
    <source>
        <dbReference type="Pfam" id="PF25862"/>
    </source>
</evidence>
<keyword evidence="4" id="KW-1185">Reference proteome</keyword>
<name>A0ABD4T745_9CYAN</name>
<dbReference type="AlphaFoldDB" id="A0ABD4T745"/>
<sequence>MTAILQRSPDSKIIGIHAKGRWTGNRQQHDGERCYQIEQCDSPLAIRLAIQQFERQRLQEETPHETVQVFVTPMEETDLSEDILLRLAKQRLFIIDPWQIVKSLFRATNIDPRLLEHPWIPELLMDWMPNYRHAPVLGGFLDAEVIWPLFLQHGLYFKSDRLDLVALLQWSMVPEHIEQYQQCSEPFRNAACDWLSQRIGKSAEIILHCVEQSSQPDALPLGLALQVLCHPDVQNKLDKSMGKVEERFLAGKTPSMGVLEMWRDAAQQAARQCSAAIQQYLIQRSDAILTDIGAELYAHLSESSELGLNQRLLEFSNRLDSLIKKPTESHQFALQQAFNNLKTHQAIEHGSRRLQRLEMAIRLAQWIVKTALNPADPAPSLEDAIASYMNCGSYLDWARYSLRLAEPCRELASAYGRLFKHITALREEQNHRFAELLAQWTEFDSERSGIIPVEKILERVVSPLAEKQSVLLILIDGMSIPVAHELISHCISKGWQLTSNGHCHHTPQAGLATIPSITSFSRASLLAGRLTNGQQSLETKEFANHIALLKVCKKTSPPLLFHKDSLQTNKSPIIPDEIAFSISSSKNRIIGVVINAVDDLLNKGDQVDITWDIERIKVLLPLLEMARDSKRLVILTSDHGHILENASKYEQGNGAERWRLADRPAKDQEIKIRGPRVQEKSNFEVIVPWTETLRYCRNKKNGYHGGCCPQEMIVPIAVLTSQDIPVDTSNLPQQIYHPEWWSIQSTQSTRVNSGMDTCVKTSQSLNNNFGSLFTP</sequence>
<organism evidence="3 4">
    <name type="scientific">Lyngbya confervoides BDU141951</name>
    <dbReference type="NCBI Taxonomy" id="1574623"/>
    <lineage>
        <taxon>Bacteria</taxon>
        <taxon>Bacillati</taxon>
        <taxon>Cyanobacteriota</taxon>
        <taxon>Cyanophyceae</taxon>
        <taxon>Oscillatoriophycideae</taxon>
        <taxon>Oscillatoriales</taxon>
        <taxon>Microcoleaceae</taxon>
        <taxon>Lyngbya</taxon>
    </lineage>
</organism>
<feature type="domain" description="Alkaline phosphatase-like protein PglZ second" evidence="1">
    <location>
        <begin position="163"/>
        <end position="301"/>
    </location>
</feature>
<dbReference type="RefSeq" id="WP_250833366.1">
    <property type="nucleotide sequence ID" value="NZ_JTHE03000087.1"/>
</dbReference>
<dbReference type="InterPro" id="IPR047992">
    <property type="entry name" value="BREX_PglZ"/>
</dbReference>
<dbReference type="EMBL" id="JTHE03000087">
    <property type="protein sequence ID" value="MCM1984070.1"/>
    <property type="molecule type" value="Genomic_DNA"/>
</dbReference>
<evidence type="ECO:0000313" key="4">
    <source>
        <dbReference type="Proteomes" id="UP000031561"/>
    </source>
</evidence>
<evidence type="ECO:0000259" key="1">
    <source>
        <dbReference type="Pfam" id="PF25861"/>
    </source>
</evidence>
<dbReference type="InterPro" id="IPR058880">
    <property type="entry name" value="PglZ_N"/>
</dbReference>
<reference evidence="3 4" key="1">
    <citation type="journal article" date="2015" name="Genome Announc.">
        <title>Draft Genome Sequence of Filamentous Marine Cyanobacterium Lyngbya confervoides Strain BDU141951.</title>
        <authorList>
            <person name="Chandrababunaidu M.M."/>
            <person name="Sen D."/>
            <person name="Tripathy S."/>
        </authorList>
    </citation>
    <scope>NUCLEOTIDE SEQUENCE [LARGE SCALE GENOMIC DNA]</scope>
    <source>
        <strain evidence="3 4">BDU141951</strain>
    </source>
</reference>
<protein>
    <submittedName>
        <fullName evidence="3">BREX-2 system phosphatase PglZ</fullName>
    </submittedName>
</protein>
<dbReference type="Proteomes" id="UP000031561">
    <property type="component" value="Unassembled WGS sequence"/>
</dbReference>
<proteinExistence type="predicted"/>
<dbReference type="Pfam" id="PF25861">
    <property type="entry name" value="PglZ_2nd"/>
    <property type="match status" value="1"/>
</dbReference>
<dbReference type="NCBIfam" id="NF033446">
    <property type="entry name" value="BREX_PglZ_2"/>
    <property type="match status" value="1"/>
</dbReference>
<gene>
    <name evidence="3" type="primary">pglZ</name>
    <name evidence="3" type="ORF">QQ91_0014700</name>
</gene>
<dbReference type="InterPro" id="IPR058881">
    <property type="entry name" value="PglZ_2nd"/>
</dbReference>
<evidence type="ECO:0000313" key="3">
    <source>
        <dbReference type="EMBL" id="MCM1984070.1"/>
    </source>
</evidence>
<accession>A0ABD4T745</accession>
<comment type="caution">
    <text evidence="3">The sequence shown here is derived from an EMBL/GenBank/DDBJ whole genome shotgun (WGS) entry which is preliminary data.</text>
</comment>
<dbReference type="Pfam" id="PF08665">
    <property type="entry name" value="PglZ"/>
    <property type="match status" value="1"/>
</dbReference>
<dbReference type="Pfam" id="PF25862">
    <property type="entry name" value="PglZ_1st"/>
    <property type="match status" value="1"/>
</dbReference>